<keyword evidence="18" id="KW-1185">Reference proteome</keyword>
<dbReference type="GO" id="GO:0008703">
    <property type="term" value="F:5-amino-6-(5-phosphoribosylamino)uracil reductase activity"/>
    <property type="evidence" value="ECO:0007669"/>
    <property type="project" value="UniProtKB-EC"/>
</dbReference>
<feature type="binding site" evidence="15">
    <location>
        <position position="62"/>
    </location>
    <ligand>
        <name>Zn(2+)</name>
        <dbReference type="ChEBI" id="CHEBI:29105"/>
        <note>catalytic</note>
    </ligand>
</feature>
<reference evidence="17 18" key="1">
    <citation type="submission" date="2017-02" db="EMBL/GenBank/DDBJ databases">
        <authorList>
            <person name="Peterson S.W."/>
        </authorList>
    </citation>
    <scope>NUCLEOTIDE SEQUENCE [LARGE SCALE GENOMIC DNA]</scope>
    <source>
        <strain evidence="17 18">USBA 369</strain>
    </source>
</reference>
<dbReference type="RefSeq" id="WP_078707428.1">
    <property type="nucleotide sequence ID" value="NZ_FUXL01000003.1"/>
</dbReference>
<dbReference type="GO" id="GO:0009231">
    <property type="term" value="P:riboflavin biosynthetic process"/>
    <property type="evidence" value="ECO:0007669"/>
    <property type="project" value="UniProtKB-UniPathway"/>
</dbReference>
<keyword evidence="10 12" id="KW-0560">Oxidoreductase</keyword>
<keyword evidence="6 12" id="KW-0686">Riboflavin biosynthesis</keyword>
<dbReference type="EC" id="3.5.4.26" evidence="12"/>
<proteinExistence type="inferred from homology"/>
<evidence type="ECO:0000256" key="15">
    <source>
        <dbReference type="PIRSR" id="PIRSR006769-3"/>
    </source>
</evidence>
<comment type="cofactor">
    <cofactor evidence="12 15">
        <name>Zn(2+)</name>
        <dbReference type="ChEBI" id="CHEBI:29105"/>
    </cofactor>
    <text evidence="12 15">Binds 1 zinc ion.</text>
</comment>
<feature type="binding site" evidence="14">
    <location>
        <position position="196"/>
    </location>
    <ligand>
        <name>substrate</name>
    </ligand>
</feature>
<evidence type="ECO:0000256" key="14">
    <source>
        <dbReference type="PIRSR" id="PIRSR006769-2"/>
    </source>
</evidence>
<dbReference type="PROSITE" id="PS51747">
    <property type="entry name" value="CYT_DCMP_DEAMINASES_2"/>
    <property type="match status" value="1"/>
</dbReference>
<name>A0A1T4P3W1_9HYPH</name>
<dbReference type="SUPFAM" id="SSF53597">
    <property type="entry name" value="Dihydrofolate reductase-like"/>
    <property type="match status" value="1"/>
</dbReference>
<evidence type="ECO:0000313" key="18">
    <source>
        <dbReference type="Proteomes" id="UP000190135"/>
    </source>
</evidence>
<dbReference type="InterPro" id="IPR004794">
    <property type="entry name" value="Eubact_RibD"/>
</dbReference>
<comment type="similarity">
    <text evidence="5 12">In the C-terminal section; belongs to the HTP reductase family.</text>
</comment>
<comment type="pathway">
    <text evidence="2 12">Cofactor biosynthesis; riboflavin biosynthesis; 5-amino-6-(D-ribitylamino)uracil from GTP: step 2/4.</text>
</comment>
<dbReference type="InterPro" id="IPR016192">
    <property type="entry name" value="APOBEC/CMP_deaminase_Zn-bd"/>
</dbReference>
<dbReference type="InterPro" id="IPR002734">
    <property type="entry name" value="RibDG_C"/>
</dbReference>
<dbReference type="InterPro" id="IPR024072">
    <property type="entry name" value="DHFR-like_dom_sf"/>
</dbReference>
<comment type="catalytic activity">
    <reaction evidence="12">
        <text>2,5-diamino-6-hydroxy-4-(5-phosphoribosylamino)-pyrimidine + H2O + H(+) = 5-amino-6-(5-phospho-D-ribosylamino)uracil + NH4(+)</text>
        <dbReference type="Rhea" id="RHEA:21868"/>
        <dbReference type="ChEBI" id="CHEBI:15377"/>
        <dbReference type="ChEBI" id="CHEBI:15378"/>
        <dbReference type="ChEBI" id="CHEBI:28938"/>
        <dbReference type="ChEBI" id="CHEBI:58453"/>
        <dbReference type="ChEBI" id="CHEBI:58614"/>
        <dbReference type="EC" id="3.5.4.26"/>
    </reaction>
</comment>
<dbReference type="PANTHER" id="PTHR38011:SF7">
    <property type="entry name" value="2,5-DIAMINO-6-RIBOSYLAMINO-4(3H)-PYRIMIDINONE 5'-PHOSPHATE REDUCTASE"/>
    <property type="match status" value="1"/>
</dbReference>
<feature type="binding site" evidence="14">
    <location>
        <position position="219"/>
    </location>
    <ligand>
        <name>substrate</name>
    </ligand>
</feature>
<dbReference type="Pfam" id="PF00383">
    <property type="entry name" value="dCMP_cyt_deam_1"/>
    <property type="match status" value="1"/>
</dbReference>
<protein>
    <recommendedName>
        <fullName evidence="12">Riboflavin biosynthesis protein RibD</fullName>
    </recommendedName>
    <domain>
        <recommendedName>
            <fullName evidence="12">Diaminohydroxyphosphoribosylaminopyrimidine deaminase</fullName>
            <shortName evidence="12">DRAP deaminase</shortName>
            <ecNumber evidence="12">3.5.4.26</ecNumber>
        </recommendedName>
        <alternativeName>
            <fullName evidence="12">Riboflavin-specific deaminase</fullName>
        </alternativeName>
    </domain>
    <domain>
        <recommendedName>
            <fullName evidence="12">5-amino-6-(5-phosphoribosylamino)uracil reductase</fullName>
            <ecNumber evidence="12">1.1.1.193</ecNumber>
        </recommendedName>
        <alternativeName>
            <fullName evidence="12">HTP reductase</fullName>
        </alternativeName>
    </domain>
</protein>
<dbReference type="OrthoDB" id="9800865at2"/>
<dbReference type="PANTHER" id="PTHR38011">
    <property type="entry name" value="DIHYDROFOLATE REDUCTASE FAMILY PROTEIN (AFU_ORTHOLOGUE AFUA_8G06820)"/>
    <property type="match status" value="1"/>
</dbReference>
<evidence type="ECO:0000313" key="17">
    <source>
        <dbReference type="EMBL" id="SJZ86203.1"/>
    </source>
</evidence>
<dbReference type="AlphaFoldDB" id="A0A1T4P3W1"/>
<dbReference type="InterPro" id="IPR016193">
    <property type="entry name" value="Cytidine_deaminase-like"/>
</dbReference>
<gene>
    <name evidence="17" type="ORF">SAMN05428963_103331</name>
</gene>
<dbReference type="PIRSF" id="PIRSF006769">
    <property type="entry name" value="RibD"/>
    <property type="match status" value="1"/>
</dbReference>
<evidence type="ECO:0000256" key="5">
    <source>
        <dbReference type="ARBA" id="ARBA00007417"/>
    </source>
</evidence>
<evidence type="ECO:0000256" key="4">
    <source>
        <dbReference type="ARBA" id="ARBA00005259"/>
    </source>
</evidence>
<feature type="domain" description="CMP/dCMP-type deaminase" evidence="16">
    <location>
        <begin position="9"/>
        <end position="135"/>
    </location>
</feature>
<feature type="binding site" evidence="14">
    <location>
        <position position="166"/>
    </location>
    <ligand>
        <name>NADP(+)</name>
        <dbReference type="ChEBI" id="CHEBI:58349"/>
    </ligand>
</feature>
<dbReference type="InterPro" id="IPR002125">
    <property type="entry name" value="CMP_dCMP_dom"/>
</dbReference>
<comment type="similarity">
    <text evidence="4 12">In the N-terminal section; belongs to the cytidine and deoxycytidylate deaminase family.</text>
</comment>
<dbReference type="STRING" id="1365950.SAMN05428963_103331"/>
<dbReference type="UniPathway" id="UPA00275">
    <property type="reaction ID" value="UER00401"/>
</dbReference>
<dbReference type="NCBIfam" id="TIGR00326">
    <property type="entry name" value="eubact_ribD"/>
    <property type="match status" value="1"/>
</dbReference>
<dbReference type="EC" id="1.1.1.193" evidence="12"/>
<evidence type="ECO:0000259" key="16">
    <source>
        <dbReference type="PROSITE" id="PS51747"/>
    </source>
</evidence>
<keyword evidence="12" id="KW-0378">Hydrolase</keyword>
<keyword evidence="8 12" id="KW-0862">Zinc</keyword>
<comment type="function">
    <text evidence="1 12">Converts 2,5-diamino-6-(ribosylamino)-4(3h)-pyrimidinone 5'-phosphate into 5-amino-6-(ribosylamino)-2,4(1h,3h)-pyrimidinedione 5'-phosphate.</text>
</comment>
<feature type="binding site" evidence="14">
    <location>
        <begin position="311"/>
        <end position="317"/>
    </location>
    <ligand>
        <name>NADP(+)</name>
        <dbReference type="ChEBI" id="CHEBI:58349"/>
    </ligand>
</feature>
<dbReference type="InterPro" id="IPR050765">
    <property type="entry name" value="Riboflavin_Biosynth_HTPR"/>
</dbReference>
<keyword evidence="11" id="KW-0511">Multifunctional enzyme</keyword>
<evidence type="ECO:0000256" key="9">
    <source>
        <dbReference type="ARBA" id="ARBA00022857"/>
    </source>
</evidence>
<evidence type="ECO:0000256" key="6">
    <source>
        <dbReference type="ARBA" id="ARBA00022619"/>
    </source>
</evidence>
<feature type="binding site" evidence="14">
    <location>
        <position position="309"/>
    </location>
    <ligand>
        <name>substrate</name>
    </ligand>
</feature>
<feature type="binding site" evidence="15">
    <location>
        <position position="87"/>
    </location>
    <ligand>
        <name>Zn(2+)</name>
        <dbReference type="ChEBI" id="CHEBI:29105"/>
        <note>catalytic</note>
    </ligand>
</feature>
<organism evidence="17 18">
    <name type="scientific">Consotaella salsifontis</name>
    <dbReference type="NCBI Taxonomy" id="1365950"/>
    <lineage>
        <taxon>Bacteria</taxon>
        <taxon>Pseudomonadati</taxon>
        <taxon>Pseudomonadota</taxon>
        <taxon>Alphaproteobacteria</taxon>
        <taxon>Hyphomicrobiales</taxon>
        <taxon>Aurantimonadaceae</taxon>
        <taxon>Consotaella</taxon>
    </lineage>
</organism>
<evidence type="ECO:0000256" key="7">
    <source>
        <dbReference type="ARBA" id="ARBA00022723"/>
    </source>
</evidence>
<evidence type="ECO:0000256" key="3">
    <source>
        <dbReference type="ARBA" id="ARBA00004910"/>
    </source>
</evidence>
<dbReference type="Gene3D" id="3.40.430.10">
    <property type="entry name" value="Dihydrofolate Reductase, subunit A"/>
    <property type="match status" value="1"/>
</dbReference>
<keyword evidence="7 12" id="KW-0479">Metal-binding</keyword>
<feature type="binding site" evidence="15">
    <location>
        <position position="96"/>
    </location>
    <ligand>
        <name>Zn(2+)</name>
        <dbReference type="ChEBI" id="CHEBI:29105"/>
        <note>catalytic</note>
    </ligand>
</feature>
<dbReference type="EMBL" id="FUXL01000003">
    <property type="protein sequence ID" value="SJZ86203.1"/>
    <property type="molecule type" value="Genomic_DNA"/>
</dbReference>
<evidence type="ECO:0000256" key="2">
    <source>
        <dbReference type="ARBA" id="ARBA00004882"/>
    </source>
</evidence>
<evidence type="ECO:0000256" key="13">
    <source>
        <dbReference type="PIRSR" id="PIRSR006769-1"/>
    </source>
</evidence>
<dbReference type="Proteomes" id="UP000190135">
    <property type="component" value="Unassembled WGS sequence"/>
</dbReference>
<dbReference type="GO" id="GO:0008270">
    <property type="term" value="F:zinc ion binding"/>
    <property type="evidence" value="ECO:0007669"/>
    <property type="project" value="InterPro"/>
</dbReference>
<feature type="binding site" evidence="14">
    <location>
        <position position="212"/>
    </location>
    <ligand>
        <name>NADP(+)</name>
        <dbReference type="ChEBI" id="CHEBI:58349"/>
    </ligand>
</feature>
<feature type="active site" description="Proton donor" evidence="13">
    <location>
        <position position="64"/>
    </location>
</feature>
<evidence type="ECO:0000256" key="10">
    <source>
        <dbReference type="ARBA" id="ARBA00023002"/>
    </source>
</evidence>
<evidence type="ECO:0000256" key="1">
    <source>
        <dbReference type="ARBA" id="ARBA00002151"/>
    </source>
</evidence>
<evidence type="ECO:0000256" key="11">
    <source>
        <dbReference type="ARBA" id="ARBA00023268"/>
    </source>
</evidence>
<dbReference type="PROSITE" id="PS00903">
    <property type="entry name" value="CYT_DCMP_DEAMINASES_1"/>
    <property type="match status" value="1"/>
</dbReference>
<dbReference type="CDD" id="cd01284">
    <property type="entry name" value="Riboflavin_deaminase-reductase"/>
    <property type="match status" value="1"/>
</dbReference>
<sequence>MTFSFETAGFDRRMMAAAIRLSQRHAGRTGTNPSVATLLVREEHGEPVIVGRGITALGGRPHAETMALAEAGERARGATAYVTLEPCAHHGRTPPCAEALVEAGVARVVTAAADPDPRVSGRGHAILVAGGIAVDAGVLAAEAERAMAGYLSRQTRRRPLVTLKMAVSADGFIGRLGAGQIPITGPIANAQTHLRRARADAILVGVGTVIEDDPQLTCRLPGLFDRSPVRIVLDPRLKIPETAAVVRTAAAVPTMLAVLGEIDPSRHEALRRAGCTILACEADPESGRIALPELLEDLAARGLSTVLVEGGAMTAKSFLNQDLVDRLVLHLGQVALAEGVPAPIMPDAAARRYRLVRRARYGSDEMIEFERRGPECSVES</sequence>
<evidence type="ECO:0000256" key="12">
    <source>
        <dbReference type="PIRNR" id="PIRNR006769"/>
    </source>
</evidence>
<feature type="binding site" evidence="14">
    <location>
        <position position="208"/>
    </location>
    <ligand>
        <name>NADP(+)</name>
        <dbReference type="ChEBI" id="CHEBI:58349"/>
    </ligand>
</feature>
<feature type="binding site" evidence="14">
    <location>
        <position position="216"/>
    </location>
    <ligand>
        <name>substrate</name>
    </ligand>
</feature>
<comment type="catalytic activity">
    <reaction evidence="12">
        <text>5-amino-6-(5-phospho-D-ribitylamino)uracil + NADP(+) = 5-amino-6-(5-phospho-D-ribosylamino)uracil + NADPH + H(+)</text>
        <dbReference type="Rhea" id="RHEA:17845"/>
        <dbReference type="ChEBI" id="CHEBI:15378"/>
        <dbReference type="ChEBI" id="CHEBI:57783"/>
        <dbReference type="ChEBI" id="CHEBI:58349"/>
        <dbReference type="ChEBI" id="CHEBI:58421"/>
        <dbReference type="ChEBI" id="CHEBI:58453"/>
        <dbReference type="EC" id="1.1.1.193"/>
    </reaction>
</comment>
<keyword evidence="9 12" id="KW-0521">NADP</keyword>
<accession>A0A1T4P3W1</accession>
<dbReference type="Gene3D" id="3.40.140.10">
    <property type="entry name" value="Cytidine Deaminase, domain 2"/>
    <property type="match status" value="1"/>
</dbReference>
<evidence type="ECO:0000256" key="8">
    <source>
        <dbReference type="ARBA" id="ARBA00022833"/>
    </source>
</evidence>
<dbReference type="GO" id="GO:0008835">
    <property type="term" value="F:diaminohydroxyphosphoribosylaminopyrimidine deaminase activity"/>
    <property type="evidence" value="ECO:0007669"/>
    <property type="project" value="UniProtKB-EC"/>
</dbReference>
<dbReference type="Pfam" id="PF01872">
    <property type="entry name" value="RibD_C"/>
    <property type="match status" value="1"/>
</dbReference>
<comment type="pathway">
    <text evidence="3 12">Cofactor biosynthesis; riboflavin biosynthesis; 5-amino-6-(D-ribitylamino)uracil from GTP: step 3/4.</text>
</comment>
<dbReference type="SUPFAM" id="SSF53927">
    <property type="entry name" value="Cytidine deaminase-like"/>
    <property type="match status" value="1"/>
</dbReference>